<feature type="transmembrane region" description="Helical" evidence="7">
    <location>
        <begin position="79"/>
        <end position="111"/>
    </location>
</feature>
<evidence type="ECO:0000256" key="3">
    <source>
        <dbReference type="ARBA" id="ARBA00022448"/>
    </source>
</evidence>
<sequence>MTGMQWLIWTLAAFGKFFEGFVVFMGGVTVPLITRQFHLDASQAGLVTSASLAGILVGTILLGGLSDYFGRKRMFIAEMIIFCLFLALLIMVGNFLSLVICLFGVGMALGCDYPTAHMIISESIPSASRGRLVLGAFAFQAIGAMSGIMVGAVVLMVYPSLDAWRWMYATALVPAILITVGRFFITESANWLAIRGHHEKAEEAVARLLHRTPAYPAKIALKRHEAASHAARKPTLLALFKGKNLRATLFSSLPWLLQDLGTYGIGVFTPTMIATALGKGPDKIRSPADLIASGIHSAQAAALTTSLLIVGIIFAIALSDKLGRIKLQIFGFIGCAVGLAIASMSIGAPEALRLNLIMAGVMLFNFMTNLGPNAQTYLLAGEVFPTEVRGMGAGFAAMIGKVGAVATTYGFPLLLVSIGTKSLLYGLVISALLGAVVTWVFRIETNGVNLDSIGH</sequence>
<dbReference type="InterPro" id="IPR005828">
    <property type="entry name" value="MFS_sugar_transport-like"/>
</dbReference>
<dbReference type="PANTHER" id="PTHR23511">
    <property type="entry name" value="SYNAPTIC VESICLE GLYCOPROTEIN 2"/>
    <property type="match status" value="1"/>
</dbReference>
<protein>
    <submittedName>
        <fullName evidence="9">MFS transporter</fullName>
    </submittedName>
</protein>
<keyword evidence="4 7" id="KW-0812">Transmembrane</keyword>
<keyword evidence="6 7" id="KW-0472">Membrane</keyword>
<dbReference type="InterPro" id="IPR020846">
    <property type="entry name" value="MFS_dom"/>
</dbReference>
<proteinExistence type="inferred from homology"/>
<keyword evidence="10" id="KW-1185">Reference proteome</keyword>
<comment type="similarity">
    <text evidence="2">Belongs to the major facilitator superfamily. Sugar transporter (TC 2.A.1.1) family.</text>
</comment>
<gene>
    <name evidence="9" type="ORF">E1956_32800</name>
</gene>
<accession>A0A4P7D6U4</accession>
<dbReference type="GO" id="GO:0016020">
    <property type="term" value="C:membrane"/>
    <property type="evidence" value="ECO:0007669"/>
    <property type="project" value="UniProtKB-SubCell"/>
</dbReference>
<dbReference type="GO" id="GO:0022857">
    <property type="term" value="F:transmembrane transporter activity"/>
    <property type="evidence" value="ECO:0007669"/>
    <property type="project" value="InterPro"/>
</dbReference>
<evidence type="ECO:0000256" key="6">
    <source>
        <dbReference type="ARBA" id="ARBA00023136"/>
    </source>
</evidence>
<dbReference type="Pfam" id="PF00083">
    <property type="entry name" value="Sugar_tr"/>
    <property type="match status" value="1"/>
</dbReference>
<dbReference type="EMBL" id="CP038150">
    <property type="protein sequence ID" value="QBR02414.1"/>
    <property type="molecule type" value="Genomic_DNA"/>
</dbReference>
<dbReference type="Gene3D" id="1.20.1250.20">
    <property type="entry name" value="MFS general substrate transporter like domains"/>
    <property type="match status" value="1"/>
</dbReference>
<feature type="transmembrane region" description="Helical" evidence="7">
    <location>
        <begin position="325"/>
        <end position="342"/>
    </location>
</feature>
<dbReference type="CDD" id="cd17316">
    <property type="entry name" value="MFS_SV2_like"/>
    <property type="match status" value="1"/>
</dbReference>
<feature type="transmembrane region" description="Helical" evidence="7">
    <location>
        <begin position="423"/>
        <end position="441"/>
    </location>
</feature>
<reference evidence="9 10" key="1">
    <citation type="submission" date="2019-03" db="EMBL/GenBank/DDBJ databases">
        <title>Paraburkholderia sp. 7MH5, isolated from subtropical forest soil.</title>
        <authorList>
            <person name="Gao Z.-H."/>
            <person name="Qiu L.-H."/>
        </authorList>
    </citation>
    <scope>NUCLEOTIDE SEQUENCE [LARGE SCALE GENOMIC DNA]</scope>
    <source>
        <strain evidence="9 10">7MH5</strain>
    </source>
</reference>
<name>A0A4P7D6U4_9BURK</name>
<dbReference type="InterPro" id="IPR005829">
    <property type="entry name" value="Sugar_transporter_CS"/>
</dbReference>
<feature type="transmembrane region" description="Helical" evidence="7">
    <location>
        <begin position="300"/>
        <end position="319"/>
    </location>
</feature>
<feature type="transmembrane region" description="Helical" evidence="7">
    <location>
        <begin position="132"/>
        <end position="158"/>
    </location>
</feature>
<dbReference type="Proteomes" id="UP000295727">
    <property type="component" value="Chromosome 3"/>
</dbReference>
<feature type="transmembrane region" description="Helical" evidence="7">
    <location>
        <begin position="6"/>
        <end position="33"/>
    </location>
</feature>
<feature type="transmembrane region" description="Helical" evidence="7">
    <location>
        <begin position="45"/>
        <end position="64"/>
    </location>
</feature>
<feature type="transmembrane region" description="Helical" evidence="7">
    <location>
        <begin position="354"/>
        <end position="371"/>
    </location>
</feature>
<dbReference type="PANTHER" id="PTHR23511:SF34">
    <property type="entry name" value="SYNAPTIC VESICLE GLYCOPROTEIN 2"/>
    <property type="match status" value="1"/>
</dbReference>
<dbReference type="OrthoDB" id="5368493at2"/>
<evidence type="ECO:0000256" key="5">
    <source>
        <dbReference type="ARBA" id="ARBA00022989"/>
    </source>
</evidence>
<dbReference type="PROSITE" id="PS50850">
    <property type="entry name" value="MFS"/>
    <property type="match status" value="1"/>
</dbReference>
<feature type="transmembrane region" description="Helical" evidence="7">
    <location>
        <begin position="391"/>
        <end position="416"/>
    </location>
</feature>
<dbReference type="KEGG" id="ppai:E1956_32800"/>
<evidence type="ECO:0000313" key="9">
    <source>
        <dbReference type="EMBL" id="QBR02414.1"/>
    </source>
</evidence>
<dbReference type="PROSITE" id="PS00216">
    <property type="entry name" value="SUGAR_TRANSPORT_1"/>
    <property type="match status" value="1"/>
</dbReference>
<feature type="transmembrane region" description="Helical" evidence="7">
    <location>
        <begin position="164"/>
        <end position="185"/>
    </location>
</feature>
<organism evidence="9 10">
    <name type="scientific">Paraburkholderia pallida</name>
    <dbReference type="NCBI Taxonomy" id="2547399"/>
    <lineage>
        <taxon>Bacteria</taxon>
        <taxon>Pseudomonadati</taxon>
        <taxon>Pseudomonadota</taxon>
        <taxon>Betaproteobacteria</taxon>
        <taxon>Burkholderiales</taxon>
        <taxon>Burkholderiaceae</taxon>
        <taxon>Paraburkholderia</taxon>
    </lineage>
</organism>
<evidence type="ECO:0000256" key="1">
    <source>
        <dbReference type="ARBA" id="ARBA00004141"/>
    </source>
</evidence>
<evidence type="ECO:0000256" key="7">
    <source>
        <dbReference type="SAM" id="Phobius"/>
    </source>
</evidence>
<evidence type="ECO:0000256" key="2">
    <source>
        <dbReference type="ARBA" id="ARBA00010992"/>
    </source>
</evidence>
<comment type="subcellular location">
    <subcellularLocation>
        <location evidence="1">Membrane</location>
        <topology evidence="1">Multi-pass membrane protein</topology>
    </subcellularLocation>
</comment>
<evidence type="ECO:0000256" key="4">
    <source>
        <dbReference type="ARBA" id="ARBA00022692"/>
    </source>
</evidence>
<evidence type="ECO:0000259" key="8">
    <source>
        <dbReference type="PROSITE" id="PS50850"/>
    </source>
</evidence>
<keyword evidence="3" id="KW-0813">Transport</keyword>
<dbReference type="InterPro" id="IPR036259">
    <property type="entry name" value="MFS_trans_sf"/>
</dbReference>
<dbReference type="SUPFAM" id="SSF103473">
    <property type="entry name" value="MFS general substrate transporter"/>
    <property type="match status" value="1"/>
</dbReference>
<keyword evidence="5 7" id="KW-1133">Transmembrane helix</keyword>
<evidence type="ECO:0000313" key="10">
    <source>
        <dbReference type="Proteomes" id="UP000295727"/>
    </source>
</evidence>
<feature type="domain" description="Major facilitator superfamily (MFS) profile" evidence="8">
    <location>
        <begin position="8"/>
        <end position="446"/>
    </location>
</feature>
<dbReference type="AlphaFoldDB" id="A0A4P7D6U4"/>